<dbReference type="RefSeq" id="WP_009589174.1">
    <property type="nucleotide sequence ID" value="NZ_CP065320.1"/>
</dbReference>
<dbReference type="Proteomes" id="UP000604383">
    <property type="component" value="Unassembled WGS sequence"/>
</dbReference>
<sequence>MDKNKICEGSVTMAFRLLIRIHESMDFWEKKLGSNGYLNYLSNVEAFE</sequence>
<dbReference type="AlphaFoldDB" id="A0AB36BCS0"/>
<organism evidence="1 2">
    <name type="scientific">Clostridium innocuum</name>
    <dbReference type="NCBI Taxonomy" id="1522"/>
    <lineage>
        <taxon>Bacteria</taxon>
        <taxon>Bacillati</taxon>
        <taxon>Bacillota</taxon>
        <taxon>Clostridia</taxon>
        <taxon>Eubacteriales</taxon>
        <taxon>Clostridiaceae</taxon>
        <taxon>Clostridium</taxon>
    </lineage>
</organism>
<gene>
    <name evidence="1" type="ORF">GT664_20525</name>
</gene>
<name>A0AB36BCS0_CLOIN</name>
<reference evidence="1" key="1">
    <citation type="journal article" date="2019" name="Nat. Med.">
        <title>A library of human gut bacterial isolates paired with longitudinal multiomics data enables mechanistic microbiome research.</title>
        <authorList>
            <person name="Poyet M."/>
            <person name="Groussin M."/>
            <person name="Gibbons S.M."/>
            <person name="Avila-Pacheco J."/>
            <person name="Jiang X."/>
            <person name="Kearney S.M."/>
            <person name="Perrotta A.R."/>
            <person name="Berdy B."/>
            <person name="Zhao S."/>
            <person name="Lieberman T.D."/>
            <person name="Swanson P.K."/>
            <person name="Smith M."/>
            <person name="Roesemann S."/>
            <person name="Alexander J.E."/>
            <person name="Rich S.A."/>
            <person name="Livny J."/>
            <person name="Vlamakis H."/>
            <person name="Clish C."/>
            <person name="Bullock K."/>
            <person name="Deik A."/>
            <person name="Scott J."/>
            <person name="Pierce K.A."/>
            <person name="Xavier R.J."/>
            <person name="Alm E.J."/>
        </authorList>
    </citation>
    <scope>NUCLEOTIDE SEQUENCE</scope>
    <source>
        <strain evidence="1">BIOML-A12</strain>
    </source>
</reference>
<protein>
    <submittedName>
        <fullName evidence="1">Uncharacterized protein</fullName>
    </submittedName>
</protein>
<comment type="caution">
    <text evidence="1">The sequence shown here is derived from an EMBL/GenBank/DDBJ whole genome shotgun (WGS) entry which is preliminary data.</text>
</comment>
<evidence type="ECO:0000313" key="1">
    <source>
        <dbReference type="EMBL" id="MZH58081.1"/>
    </source>
</evidence>
<dbReference type="EMBL" id="WWTN01000053">
    <property type="protein sequence ID" value="MZH58081.1"/>
    <property type="molecule type" value="Genomic_DNA"/>
</dbReference>
<evidence type="ECO:0000313" key="2">
    <source>
        <dbReference type="Proteomes" id="UP000604383"/>
    </source>
</evidence>
<accession>A0AB36BCS0</accession>
<proteinExistence type="predicted"/>